<accession>A0AA38W5M3</accession>
<evidence type="ECO:0000313" key="3">
    <source>
        <dbReference type="EMBL" id="KAJ9536106.1"/>
    </source>
</evidence>
<proteinExistence type="predicted"/>
<dbReference type="GO" id="GO:0003676">
    <property type="term" value="F:nucleic acid binding"/>
    <property type="evidence" value="ECO:0007669"/>
    <property type="project" value="InterPro"/>
</dbReference>
<dbReference type="Pfam" id="PF00665">
    <property type="entry name" value="rve"/>
    <property type="match status" value="1"/>
</dbReference>
<feature type="domain" description="Integrase catalytic" evidence="2">
    <location>
        <begin position="455"/>
        <end position="596"/>
    </location>
</feature>
<dbReference type="SUPFAM" id="SSF53098">
    <property type="entry name" value="Ribonuclease H-like"/>
    <property type="match status" value="1"/>
</dbReference>
<gene>
    <name evidence="3" type="ORF">OSB04_un000716</name>
</gene>
<dbReference type="InterPro" id="IPR036397">
    <property type="entry name" value="RNaseH_sf"/>
</dbReference>
<dbReference type="GO" id="GO:0006508">
    <property type="term" value="P:proteolysis"/>
    <property type="evidence" value="ECO:0007669"/>
    <property type="project" value="UniProtKB-KW"/>
</dbReference>
<dbReference type="PANTHER" id="PTHR42648:SF27">
    <property type="entry name" value="RNA-DIRECTED DNA POLYMERASE"/>
    <property type="match status" value="1"/>
</dbReference>
<dbReference type="PANTHER" id="PTHR42648">
    <property type="entry name" value="TRANSPOSASE, PUTATIVE-RELATED"/>
    <property type="match status" value="1"/>
</dbReference>
<sequence length="596" mass="69355">MEAYRPKNFSLEMHLDNVLDAQGKRYVIEKPISRPTCNSPEKDFAEYFKFMADESDVMSILSFSTSPKFTADLRAKYCHEVVKNIENQVGFYKKCGKYLIMEDIYSLKLEKGQSVKDHLLEMRKLFKSLSRMGYKMDQEELVHLMWFSLTDEIRTTVSGYIGEPKRDVAKLHEDILASLEPKPAAAAELMDTDWIDELGDLSCPECGSKDICAHSMDIDQLDIGLPDAQGIFMIDCLITSYESWVLDTGSGNHICNHLQGFKRRETLRKDHSNLRVGEGTMLVAEAVGSYSLSLPLGLVLELENCYYVPKMIKNVISFDLLVDQGFCYKYDYKLISCFKNDVFYFKATPPNGLYVQTIKQRDEKEENQRDENAKFLYLLMKAFKTPRTHTKTPKNKEVYHISKRSKEIKDQTYLWHCRLGHINKKRIEKLRKEGFLGSFDFRPFDNCESCLSGKMTKQPFNKDNERANELLGIIHTDVCGPFSHVARGGYRYFITFTDDFSRYGYVYLIRHKSEAFERFKEFQNEVQNQLDRKIKFLRSDRGREYLSQEFDNHLMECGIVSQLTPPYTPQMNGVSERRNRTLLDMVRSMMCRSSLP</sequence>
<dbReference type="Proteomes" id="UP001172457">
    <property type="component" value="Unassembled WGS sequence"/>
</dbReference>
<dbReference type="Pfam" id="PF22936">
    <property type="entry name" value="Pol_BBD"/>
    <property type="match status" value="1"/>
</dbReference>
<dbReference type="AlphaFoldDB" id="A0AA38W5M3"/>
<dbReference type="PROSITE" id="PS50994">
    <property type="entry name" value="INTEGRASE"/>
    <property type="match status" value="1"/>
</dbReference>
<dbReference type="GO" id="GO:0015074">
    <property type="term" value="P:DNA integration"/>
    <property type="evidence" value="ECO:0007669"/>
    <property type="project" value="InterPro"/>
</dbReference>
<comment type="caution">
    <text evidence="3">The sequence shown here is derived from an EMBL/GenBank/DDBJ whole genome shotgun (WGS) entry which is preliminary data.</text>
</comment>
<name>A0AA38W5M3_9ASTR</name>
<dbReference type="EMBL" id="JARYMX010000061">
    <property type="protein sequence ID" value="KAJ9536106.1"/>
    <property type="molecule type" value="Genomic_DNA"/>
</dbReference>
<evidence type="ECO:0000256" key="1">
    <source>
        <dbReference type="ARBA" id="ARBA00022670"/>
    </source>
</evidence>
<dbReference type="InterPro" id="IPR012337">
    <property type="entry name" value="RNaseH-like_sf"/>
</dbReference>
<protein>
    <recommendedName>
        <fullName evidence="2">Integrase catalytic domain-containing protein</fullName>
    </recommendedName>
</protein>
<keyword evidence="4" id="KW-1185">Reference proteome</keyword>
<reference evidence="3" key="1">
    <citation type="submission" date="2023-03" db="EMBL/GenBank/DDBJ databases">
        <title>Chromosome-scale reference genome and RAD-based genetic map of yellow starthistle (Centaurea solstitialis) reveal putative structural variation and QTLs associated with invader traits.</title>
        <authorList>
            <person name="Reatini B."/>
            <person name="Cang F.A."/>
            <person name="Jiang Q."/>
            <person name="Mckibben M.T.W."/>
            <person name="Barker M.S."/>
            <person name="Rieseberg L.H."/>
            <person name="Dlugosch K.M."/>
        </authorList>
    </citation>
    <scope>NUCLEOTIDE SEQUENCE</scope>
    <source>
        <strain evidence="3">CAN-66</strain>
        <tissue evidence="3">Leaf</tissue>
    </source>
</reference>
<keyword evidence="1" id="KW-0378">Hydrolase</keyword>
<dbReference type="InterPro" id="IPR001584">
    <property type="entry name" value="Integrase_cat-core"/>
</dbReference>
<organism evidence="3 4">
    <name type="scientific">Centaurea solstitialis</name>
    <name type="common">yellow star-thistle</name>
    <dbReference type="NCBI Taxonomy" id="347529"/>
    <lineage>
        <taxon>Eukaryota</taxon>
        <taxon>Viridiplantae</taxon>
        <taxon>Streptophyta</taxon>
        <taxon>Embryophyta</taxon>
        <taxon>Tracheophyta</taxon>
        <taxon>Spermatophyta</taxon>
        <taxon>Magnoliopsida</taxon>
        <taxon>eudicotyledons</taxon>
        <taxon>Gunneridae</taxon>
        <taxon>Pentapetalae</taxon>
        <taxon>asterids</taxon>
        <taxon>campanulids</taxon>
        <taxon>Asterales</taxon>
        <taxon>Asteraceae</taxon>
        <taxon>Carduoideae</taxon>
        <taxon>Cardueae</taxon>
        <taxon>Centaureinae</taxon>
        <taxon>Centaurea</taxon>
    </lineage>
</organism>
<dbReference type="GO" id="GO:0008233">
    <property type="term" value="F:peptidase activity"/>
    <property type="evidence" value="ECO:0007669"/>
    <property type="project" value="UniProtKB-KW"/>
</dbReference>
<keyword evidence="1" id="KW-0645">Protease</keyword>
<dbReference type="InterPro" id="IPR054722">
    <property type="entry name" value="PolX-like_BBD"/>
</dbReference>
<dbReference type="Pfam" id="PF13976">
    <property type="entry name" value="gag_pre-integrs"/>
    <property type="match status" value="1"/>
</dbReference>
<dbReference type="Gene3D" id="3.30.420.10">
    <property type="entry name" value="Ribonuclease H-like superfamily/Ribonuclease H"/>
    <property type="match status" value="1"/>
</dbReference>
<dbReference type="InterPro" id="IPR039537">
    <property type="entry name" value="Retrotran_Ty1/copia-like"/>
</dbReference>
<evidence type="ECO:0000259" key="2">
    <source>
        <dbReference type="PROSITE" id="PS50994"/>
    </source>
</evidence>
<evidence type="ECO:0000313" key="4">
    <source>
        <dbReference type="Proteomes" id="UP001172457"/>
    </source>
</evidence>
<dbReference type="InterPro" id="IPR025724">
    <property type="entry name" value="GAG-pre-integrase_dom"/>
</dbReference>